<protein>
    <submittedName>
        <fullName evidence="2">Uncharacterized protein</fullName>
    </submittedName>
</protein>
<organism evidence="2">
    <name type="scientific">uncultured Caudovirales phage</name>
    <dbReference type="NCBI Taxonomy" id="2100421"/>
    <lineage>
        <taxon>Viruses</taxon>
        <taxon>Duplodnaviria</taxon>
        <taxon>Heunggongvirae</taxon>
        <taxon>Uroviricota</taxon>
        <taxon>Caudoviricetes</taxon>
        <taxon>Peduoviridae</taxon>
        <taxon>Maltschvirus</taxon>
        <taxon>Maltschvirus maltsch</taxon>
    </lineage>
</organism>
<sequence length="1031" mass="113230">MADAYSKLHLDFTDDGTLKVITEGTLSLQKQVRALRQELTLPIYTDAQKQQIRLALQEAEIGLQKTKTQSKELFSQLSLLPGPVGTFFQETQNVMILLRGLSQMKFSDLRNEFSLLTKSFNPESISNAQNVVVEKGAKGAAKEGVTAAGTAAGNTFSTAAGAAIGVNAKDAISSLTATINENQSVLKLYPKLYEDGAVTVTQYLQASNAASESIKNFTKEQISHFANIGRLLSAEHQLQKQFENSNIVIDEGIIKFSNNDAALQTLTKSQIEAAAAGKLFVIAENDTIRQATRLELVVLAVGRAFKGASYSIQDAAAWVAKFSGALVGAGLLAALVAIGGAILAWKKADDELILSEKQLQQEIEKTSKLLELDAKDAERRNAKREAEMKARNASNKQLNKENYEDARDNFKLINDAAVKAAEDLNKAFEQNQNLGKNSWFTRTFGVSKEAADLSSENIKKATDALNKIQQEQKDAETKIYQTGNAAKEEIMRRAYQNSLRDLDARIALEIGSEETSSATLAALYKKRNELIDNYNVNINLSEKERLERRKQQRQTAINEEVNDEVKKKNQLIDAQKRQTEELSLNTQEYFDARKKIVTLEFEKEMIEAKKFDDDTKGRQNAEQNARTKQYIGLRAIDVEQANFKVALAEKEFNAELQRSDKFFQKQREALKAKYDADVLAARGNYEMLLALDKEYQKKKKEIDVDQAKDGIENRKQQNERLVTLVKMVGIDLNKNWFDMRKQEDAFDKKFYEGKRATLIEEYNNEKQLSEEGSEQRKALDIKYANESLQITKDELENKRKLRFLEVEWATQIADILTTLGNVFFKNNKDLMHALVAIQGAAQIAKIIATTEAGLAAATAEAAAVALIPGVGELAMAKLAAVQTATRISEAISIAAVVAAQAAAWQQIDSGGSGGGGGGGGADRIVRGKNYGQGGMIKGESHANGGVPATLEGGEAVMTKNSVSMFGPLLSMMNQAGGGVAFSKGAIGQAPFDNPHVVGGPSEPQIIKTYVVESELTTNQQKQARLKSLSTL</sequence>
<name>A0A6J7WJQ3_9CAUD</name>
<accession>A0A6J7WJQ3</accession>
<feature type="coiled-coil region" evidence="1">
    <location>
        <begin position="360"/>
        <end position="392"/>
    </location>
</feature>
<dbReference type="EMBL" id="LR798242">
    <property type="protein sequence ID" value="CAB5214233.1"/>
    <property type="molecule type" value="Genomic_DNA"/>
</dbReference>
<evidence type="ECO:0000313" key="2">
    <source>
        <dbReference type="EMBL" id="CAB5214233.1"/>
    </source>
</evidence>
<reference evidence="2" key="1">
    <citation type="submission" date="2020-05" db="EMBL/GenBank/DDBJ databases">
        <authorList>
            <person name="Chiriac C."/>
            <person name="Salcher M."/>
            <person name="Ghai R."/>
            <person name="Kavagutti S V."/>
        </authorList>
    </citation>
    <scope>NUCLEOTIDE SEQUENCE</scope>
</reference>
<feature type="coiled-coil region" evidence="1">
    <location>
        <begin position="451"/>
        <end position="478"/>
    </location>
</feature>
<feature type="coiled-coil region" evidence="1">
    <location>
        <begin position="543"/>
        <end position="578"/>
    </location>
</feature>
<gene>
    <name evidence="2" type="ORF">UFOVP185_38</name>
</gene>
<evidence type="ECO:0000256" key="1">
    <source>
        <dbReference type="SAM" id="Coils"/>
    </source>
</evidence>
<proteinExistence type="predicted"/>
<keyword evidence="1" id="KW-0175">Coiled coil</keyword>